<name>Q2GGS0_EHRCR</name>
<protein>
    <submittedName>
        <fullName evidence="1">Uncharacterized protein</fullName>
    </submittedName>
</protein>
<dbReference type="AlphaFoldDB" id="Q2GGS0"/>
<keyword evidence="2" id="KW-1185">Reference proteome</keyword>
<dbReference type="OrthoDB" id="7163299at2"/>
<dbReference type="RefSeq" id="WP_006010548.1">
    <property type="nucleotide sequence ID" value="NC_007799.1"/>
</dbReference>
<dbReference type="EMBL" id="CP000236">
    <property type="protein sequence ID" value="ABD45499.1"/>
    <property type="molecule type" value="Genomic_DNA"/>
</dbReference>
<gene>
    <name evidence="1" type="ordered locus">ECH_0551</name>
</gene>
<evidence type="ECO:0000313" key="2">
    <source>
        <dbReference type="Proteomes" id="UP000008320"/>
    </source>
</evidence>
<sequence length="191" mass="21947">MKLISLLTQNGLALIPENECIYDKSSDEYIPKDQNINIITPVPNIHPDYVHLIHKAKFGQHCLISNAVLANDIFFMYGKNPQGKELYLGFVAQHGSLHNIYSLGLMLNDGRLITCGEITTPGISPEEHTINLFRNSREWIKIPFRTNSSCTYRFDFFNMSGEVFHREYSTTHLDHIIVDPVSNENVFIMRF</sequence>
<organism evidence="1 2">
    <name type="scientific">Ehrlichia chaffeensis (strain ATCC CRL-10679 / Arkansas)</name>
    <dbReference type="NCBI Taxonomy" id="205920"/>
    <lineage>
        <taxon>Bacteria</taxon>
        <taxon>Pseudomonadati</taxon>
        <taxon>Pseudomonadota</taxon>
        <taxon>Alphaproteobacteria</taxon>
        <taxon>Rickettsiales</taxon>
        <taxon>Anaplasmataceae</taxon>
        <taxon>Ehrlichia</taxon>
    </lineage>
</organism>
<dbReference type="HOGENOM" id="CLU_118039_0_0_5"/>
<dbReference type="KEGG" id="ech:ECH_0551"/>
<proteinExistence type="predicted"/>
<accession>Q2GGS0</accession>
<reference evidence="1 2" key="1">
    <citation type="journal article" date="2006" name="PLoS Genet.">
        <title>Comparative genomics of emerging human ehrlichiosis agents.</title>
        <authorList>
            <person name="Dunning Hotopp J.C."/>
            <person name="Lin M."/>
            <person name="Madupu R."/>
            <person name="Crabtree J."/>
            <person name="Angiuoli S.V."/>
            <person name="Eisen J.A."/>
            <person name="Seshadri R."/>
            <person name="Ren Q."/>
            <person name="Wu M."/>
            <person name="Utterback T.R."/>
            <person name="Smith S."/>
            <person name="Lewis M."/>
            <person name="Khouri H."/>
            <person name="Zhang C."/>
            <person name="Niu H."/>
            <person name="Lin Q."/>
            <person name="Ohashi N."/>
            <person name="Zhi N."/>
            <person name="Nelson W."/>
            <person name="Brinkac L.M."/>
            <person name="Dodson R.J."/>
            <person name="Rosovitz M.J."/>
            <person name="Sundaram J."/>
            <person name="Daugherty S.C."/>
            <person name="Davidsen T."/>
            <person name="Durkin A.S."/>
            <person name="Gwinn M."/>
            <person name="Haft D.H."/>
            <person name="Selengut J.D."/>
            <person name="Sullivan S.A."/>
            <person name="Zafar N."/>
            <person name="Zhou L."/>
            <person name="Benahmed F."/>
            <person name="Forberger H."/>
            <person name="Halpin R."/>
            <person name="Mulligan S."/>
            <person name="Robinson J."/>
            <person name="White O."/>
            <person name="Rikihisa Y."/>
            <person name="Tettelin H."/>
        </authorList>
    </citation>
    <scope>NUCLEOTIDE SEQUENCE [LARGE SCALE GENOMIC DNA]</scope>
    <source>
        <strain evidence="2">ATCC CRL-10679 / Arkansas</strain>
    </source>
</reference>
<evidence type="ECO:0000313" key="1">
    <source>
        <dbReference type="EMBL" id="ABD45499.1"/>
    </source>
</evidence>
<dbReference type="Proteomes" id="UP000008320">
    <property type="component" value="Chromosome"/>
</dbReference>